<dbReference type="PRINTS" id="PR00465">
    <property type="entry name" value="EP450IV"/>
</dbReference>
<evidence type="ECO:0000313" key="5">
    <source>
        <dbReference type="EMBL" id="KAK4550053.1"/>
    </source>
</evidence>
<evidence type="ECO:0000256" key="2">
    <source>
        <dbReference type="ARBA" id="ARBA00010617"/>
    </source>
</evidence>
<keyword evidence="4" id="KW-0408">Iron</keyword>
<proteinExistence type="inferred from homology"/>
<keyword evidence="3" id="KW-0479">Metal-binding</keyword>
<dbReference type="InterPro" id="IPR001128">
    <property type="entry name" value="Cyt_P450"/>
</dbReference>
<dbReference type="PANTHER" id="PTHR24305:SF166">
    <property type="entry name" value="CYTOCHROME P450 12A4, MITOCHONDRIAL-RELATED"/>
    <property type="match status" value="1"/>
</dbReference>
<dbReference type="GO" id="GO:0016705">
    <property type="term" value="F:oxidoreductase activity, acting on paired donors, with incorporation or reduction of molecular oxygen"/>
    <property type="evidence" value="ECO:0007669"/>
    <property type="project" value="InterPro"/>
</dbReference>
<dbReference type="EMBL" id="JAVFHQ010000002">
    <property type="protein sequence ID" value="KAK4550053.1"/>
    <property type="molecule type" value="Genomic_DNA"/>
</dbReference>
<dbReference type="InterPro" id="IPR036396">
    <property type="entry name" value="Cyt_P450_sf"/>
</dbReference>
<dbReference type="GO" id="GO:0004497">
    <property type="term" value="F:monooxygenase activity"/>
    <property type="evidence" value="ECO:0007669"/>
    <property type="project" value="InterPro"/>
</dbReference>
<protein>
    <submittedName>
        <fullName evidence="5">Uncharacterized protein</fullName>
    </submittedName>
</protein>
<dbReference type="PRINTS" id="PR00385">
    <property type="entry name" value="P450"/>
</dbReference>
<dbReference type="SUPFAM" id="SSF48264">
    <property type="entry name" value="Cytochrome P450"/>
    <property type="match status" value="1"/>
</dbReference>
<evidence type="ECO:0000256" key="1">
    <source>
        <dbReference type="ARBA" id="ARBA00001971"/>
    </source>
</evidence>
<comment type="similarity">
    <text evidence="2">Belongs to the cytochrome P450 family.</text>
</comment>
<dbReference type="InterPro" id="IPR002403">
    <property type="entry name" value="Cyt_P450_E_grp-IV"/>
</dbReference>
<dbReference type="GO" id="GO:0020037">
    <property type="term" value="F:heme binding"/>
    <property type="evidence" value="ECO:0007669"/>
    <property type="project" value="InterPro"/>
</dbReference>
<evidence type="ECO:0000256" key="4">
    <source>
        <dbReference type="ARBA" id="ARBA00023004"/>
    </source>
</evidence>
<dbReference type="PANTHER" id="PTHR24305">
    <property type="entry name" value="CYTOCHROME P450"/>
    <property type="match status" value="1"/>
</dbReference>
<comment type="caution">
    <text evidence="5">The sequence shown here is derived from an EMBL/GenBank/DDBJ whole genome shotgun (WGS) entry which is preliminary data.</text>
</comment>
<comment type="cofactor">
    <cofactor evidence="1">
        <name>heme</name>
        <dbReference type="ChEBI" id="CHEBI:30413"/>
    </cofactor>
</comment>
<keyword evidence="6" id="KW-1185">Reference proteome</keyword>
<gene>
    <name evidence="5" type="ORF">LTR36_003020</name>
</gene>
<dbReference type="Pfam" id="PF00067">
    <property type="entry name" value="p450"/>
    <property type="match status" value="1"/>
</dbReference>
<accession>A0AAV9JZI2</accession>
<dbReference type="InterPro" id="IPR050121">
    <property type="entry name" value="Cytochrome_P450_monoxygenase"/>
</dbReference>
<dbReference type="AlphaFoldDB" id="A0AAV9JZI2"/>
<reference evidence="5 6" key="1">
    <citation type="submission" date="2021-11" db="EMBL/GenBank/DDBJ databases">
        <title>Black yeast isolated from Biological Soil Crust.</title>
        <authorList>
            <person name="Kurbessoian T."/>
        </authorList>
    </citation>
    <scope>NUCLEOTIDE SEQUENCE [LARGE SCALE GENOMIC DNA]</scope>
    <source>
        <strain evidence="5 6">CCFEE 5522</strain>
    </source>
</reference>
<dbReference type="GO" id="GO:0005506">
    <property type="term" value="F:iron ion binding"/>
    <property type="evidence" value="ECO:0007669"/>
    <property type="project" value="InterPro"/>
</dbReference>
<dbReference type="Gene3D" id="1.10.630.10">
    <property type="entry name" value="Cytochrome P450"/>
    <property type="match status" value="1"/>
</dbReference>
<evidence type="ECO:0000256" key="3">
    <source>
        <dbReference type="ARBA" id="ARBA00022723"/>
    </source>
</evidence>
<name>A0AAV9JZI2_9PEZI</name>
<dbReference type="Proteomes" id="UP001324427">
    <property type="component" value="Unassembled WGS sequence"/>
</dbReference>
<sequence>MKRSASGIARTAQLIHVVVRIRPNQVTLGNPADYREIYDTKSRYDKTTYFKRFALYGEDNLFSTEKYTEHQVKKRKIVAAYTKSNIISNAEGLVRERVAALIAEMSSAPKGLVNFFVLFDCYARDVMTRFLYGTAHGTDSISDPEQRPYILNLKRSQVYLTLWVNFGWLHGSWLLKTILPADYKLSVEANGDIKRHMEQGMLEHDGDPRRNEEYSLYRTMRRAKTEGDHLSRNYMASEMFDHLKAGQQTTASSLTYLFWRLSRHPDWQQRLRAELRALPLNTDGQLALADLEASPISNAVITETLRLHAVASGRQERIVPAGGRTYSGVFIPGSTIVTGPTKVLHHEPAVFDKPLEWCPERWIDADEAHRKAMEYSFVPFGHG</sequence>
<evidence type="ECO:0000313" key="6">
    <source>
        <dbReference type="Proteomes" id="UP001324427"/>
    </source>
</evidence>
<organism evidence="5 6">
    <name type="scientific">Oleoguttula mirabilis</name>
    <dbReference type="NCBI Taxonomy" id="1507867"/>
    <lineage>
        <taxon>Eukaryota</taxon>
        <taxon>Fungi</taxon>
        <taxon>Dikarya</taxon>
        <taxon>Ascomycota</taxon>
        <taxon>Pezizomycotina</taxon>
        <taxon>Dothideomycetes</taxon>
        <taxon>Dothideomycetidae</taxon>
        <taxon>Mycosphaerellales</taxon>
        <taxon>Teratosphaeriaceae</taxon>
        <taxon>Oleoguttula</taxon>
    </lineage>
</organism>